<dbReference type="Pfam" id="PF00005">
    <property type="entry name" value="ABC_tran"/>
    <property type="match status" value="1"/>
</dbReference>
<accession>A0A6S6QPZ0</accession>
<evidence type="ECO:0000256" key="4">
    <source>
        <dbReference type="ARBA" id="ARBA00022840"/>
    </source>
</evidence>
<dbReference type="Gene3D" id="3.40.50.300">
    <property type="entry name" value="P-loop containing nucleotide triphosphate hydrolases"/>
    <property type="match status" value="1"/>
</dbReference>
<gene>
    <name evidence="5" type="primary">natA</name>
    <name evidence="5" type="ORF">acsn021_02030</name>
</gene>
<sequence>MIEINNLTKVYRLNKKQMAEQKTKNNLKKAADNISLSAKKGEIYGLLGPNGAGKTTTLRCVATLLKPTEGKVSVCGYDTIKDPERVRKSIAFLTNEIKLDPQFTPKYMFNFFGRLHGLEEAVINERREMLFRYFGINDFQDKKIDELSTGMKQKASIAVSLVHDPEVVIFDEPTNGLDIVTARSVTDYLRQLKQEGKLVIVSTHIMSEAEKLCDRIGIIIQGKKVADGTLEEILQLTGATDLEDAFFELYKEYSIENIG</sequence>
<dbReference type="SMART" id="SM00382">
    <property type="entry name" value="AAA"/>
    <property type="match status" value="1"/>
</dbReference>
<evidence type="ECO:0000256" key="3">
    <source>
        <dbReference type="ARBA" id="ARBA00022741"/>
    </source>
</evidence>
<evidence type="ECO:0000256" key="2">
    <source>
        <dbReference type="ARBA" id="ARBA00022448"/>
    </source>
</evidence>
<dbReference type="InterPro" id="IPR003593">
    <property type="entry name" value="AAA+_ATPase"/>
</dbReference>
<evidence type="ECO:0000313" key="5">
    <source>
        <dbReference type="EMBL" id="BCJ92634.1"/>
    </source>
</evidence>
<dbReference type="RefSeq" id="WP_184093835.1">
    <property type="nucleotide sequence ID" value="NZ_AP023367.1"/>
</dbReference>
<dbReference type="AlphaFoldDB" id="A0A6S6QPZ0"/>
<dbReference type="SUPFAM" id="SSF52540">
    <property type="entry name" value="P-loop containing nucleoside triphosphate hydrolases"/>
    <property type="match status" value="1"/>
</dbReference>
<keyword evidence="4 5" id="KW-0067">ATP-binding</keyword>
<evidence type="ECO:0000313" key="6">
    <source>
        <dbReference type="Proteomes" id="UP000515561"/>
    </source>
</evidence>
<dbReference type="KEGG" id="acel:acsn021_02030"/>
<name>A0A6S6QPZ0_9FIRM</name>
<evidence type="ECO:0000256" key="1">
    <source>
        <dbReference type="ARBA" id="ARBA00005417"/>
    </source>
</evidence>
<keyword evidence="6" id="KW-1185">Reference proteome</keyword>
<protein>
    <submittedName>
        <fullName evidence="5">Sodium ABC transporter ATP-binding protein</fullName>
    </submittedName>
</protein>
<dbReference type="InterPro" id="IPR050763">
    <property type="entry name" value="ABC_transporter_ATP-binding"/>
</dbReference>
<reference evidence="5 6" key="1">
    <citation type="journal article" date="2016" name="Int. J. Syst. Evol. Microbiol.">
        <title>Descriptions of Anaerotaenia torta gen. nov., sp. nov. and Anaerocolumna cellulosilytica gen. nov., sp. nov. isolated from a methanogenic reactor of cattle waste.</title>
        <authorList>
            <person name="Uek A."/>
            <person name="Ohtaki Y."/>
            <person name="Kaku N."/>
            <person name="Ueki K."/>
        </authorList>
    </citation>
    <scope>NUCLEOTIDE SEQUENCE [LARGE SCALE GENOMIC DNA]</scope>
    <source>
        <strain evidence="5 6">SN021</strain>
    </source>
</reference>
<dbReference type="Proteomes" id="UP000515561">
    <property type="component" value="Chromosome"/>
</dbReference>
<dbReference type="PANTHER" id="PTHR42711">
    <property type="entry name" value="ABC TRANSPORTER ATP-BINDING PROTEIN"/>
    <property type="match status" value="1"/>
</dbReference>
<dbReference type="PROSITE" id="PS50893">
    <property type="entry name" value="ABC_TRANSPORTER_2"/>
    <property type="match status" value="1"/>
</dbReference>
<dbReference type="InterPro" id="IPR003439">
    <property type="entry name" value="ABC_transporter-like_ATP-bd"/>
</dbReference>
<dbReference type="EMBL" id="AP023367">
    <property type="protein sequence ID" value="BCJ92634.1"/>
    <property type="molecule type" value="Genomic_DNA"/>
</dbReference>
<keyword evidence="3" id="KW-0547">Nucleotide-binding</keyword>
<comment type="similarity">
    <text evidence="1">Belongs to the ABC transporter superfamily.</text>
</comment>
<dbReference type="InterPro" id="IPR027417">
    <property type="entry name" value="P-loop_NTPase"/>
</dbReference>
<keyword evidence="2" id="KW-0813">Transport</keyword>
<organism evidence="5 6">
    <name type="scientific">Anaerocolumna cellulosilytica</name>
    <dbReference type="NCBI Taxonomy" id="433286"/>
    <lineage>
        <taxon>Bacteria</taxon>
        <taxon>Bacillati</taxon>
        <taxon>Bacillota</taxon>
        <taxon>Clostridia</taxon>
        <taxon>Lachnospirales</taxon>
        <taxon>Lachnospiraceae</taxon>
        <taxon>Anaerocolumna</taxon>
    </lineage>
</organism>
<dbReference type="GO" id="GO:0005524">
    <property type="term" value="F:ATP binding"/>
    <property type="evidence" value="ECO:0007669"/>
    <property type="project" value="UniProtKB-KW"/>
</dbReference>
<proteinExistence type="inferred from homology"/>
<dbReference type="GO" id="GO:0016887">
    <property type="term" value="F:ATP hydrolysis activity"/>
    <property type="evidence" value="ECO:0007669"/>
    <property type="project" value="InterPro"/>
</dbReference>
<dbReference type="PANTHER" id="PTHR42711:SF5">
    <property type="entry name" value="ABC TRANSPORTER ATP-BINDING PROTEIN NATA"/>
    <property type="match status" value="1"/>
</dbReference>